<dbReference type="RefSeq" id="XP_012214284.1">
    <property type="nucleotide sequence ID" value="XM_012358861.1"/>
</dbReference>
<evidence type="ECO:0000313" key="2">
    <source>
        <dbReference type="Proteomes" id="UP000001261"/>
    </source>
</evidence>
<reference evidence="2" key="1">
    <citation type="journal article" date="2009" name="Genome Res.">
        <title>Comparative genomic analyses of the human fungal pathogens Coccidioides and their relatives.</title>
        <authorList>
            <person name="Sharpton T.J."/>
            <person name="Stajich J.E."/>
            <person name="Rounsley S.D."/>
            <person name="Gardner M.J."/>
            <person name="Wortman J.R."/>
            <person name="Jordar V.S."/>
            <person name="Maiti R."/>
            <person name="Kodira C.D."/>
            <person name="Neafsey D.E."/>
            <person name="Zeng Q."/>
            <person name="Hung C.-Y."/>
            <person name="McMahan C."/>
            <person name="Muszewska A."/>
            <person name="Grynberg M."/>
            <person name="Mandel M.A."/>
            <person name="Kellner E.M."/>
            <person name="Barker B.M."/>
            <person name="Galgiani J.N."/>
            <person name="Orbach M.J."/>
            <person name="Kirkland T.N."/>
            <person name="Cole G.T."/>
            <person name="Henn M.R."/>
            <person name="Birren B.W."/>
            <person name="Taylor J.W."/>
        </authorList>
    </citation>
    <scope>NUCLEOTIDE SEQUENCE [LARGE SCALE GENOMIC DNA]</scope>
    <source>
        <strain evidence="2">RS</strain>
    </source>
</reference>
<dbReference type="InParanoid" id="A0A0D8JTD5"/>
<proteinExistence type="predicted"/>
<dbReference type="VEuPathDB" id="FungiDB:CIMG_10675"/>
<reference evidence="2" key="2">
    <citation type="journal article" date="2010" name="Genome Res.">
        <title>Population genomic sequencing of Coccidioides fungi reveals recent hybridization and transposon control.</title>
        <authorList>
            <person name="Neafsey D.E."/>
            <person name="Barker B.M."/>
            <person name="Sharpton T.J."/>
            <person name="Stajich J.E."/>
            <person name="Park D.J."/>
            <person name="Whiston E."/>
            <person name="Hung C.-Y."/>
            <person name="McMahan C."/>
            <person name="White J."/>
            <person name="Sykes S."/>
            <person name="Heiman D."/>
            <person name="Young S."/>
            <person name="Zeng Q."/>
            <person name="Abouelleil A."/>
            <person name="Aftuck L."/>
            <person name="Bessette D."/>
            <person name="Brown A."/>
            <person name="FitzGerald M."/>
            <person name="Lui A."/>
            <person name="Macdonald J.P."/>
            <person name="Priest M."/>
            <person name="Orbach M.J."/>
            <person name="Galgiani J.N."/>
            <person name="Kirkland T.N."/>
            <person name="Cole G.T."/>
            <person name="Birren B.W."/>
            <person name="Henn M.R."/>
            <person name="Taylor J.W."/>
            <person name="Rounsley S.D."/>
        </authorList>
    </citation>
    <scope>GENOME REANNOTATION</scope>
    <source>
        <strain evidence="2">RS</strain>
    </source>
</reference>
<dbReference type="EMBL" id="GG704911">
    <property type="protein sequence ID" value="KJF60211.1"/>
    <property type="molecule type" value="Genomic_DNA"/>
</dbReference>
<organism evidence="1 2">
    <name type="scientific">Coccidioides immitis (strain RS)</name>
    <name type="common">Valley fever fungus</name>
    <dbReference type="NCBI Taxonomy" id="246410"/>
    <lineage>
        <taxon>Eukaryota</taxon>
        <taxon>Fungi</taxon>
        <taxon>Dikarya</taxon>
        <taxon>Ascomycota</taxon>
        <taxon>Pezizomycotina</taxon>
        <taxon>Eurotiomycetes</taxon>
        <taxon>Eurotiomycetidae</taxon>
        <taxon>Onygenales</taxon>
        <taxon>Onygenaceae</taxon>
        <taxon>Coccidioides</taxon>
    </lineage>
</organism>
<gene>
    <name evidence="1" type="ORF">CIMG_10675</name>
</gene>
<sequence>MAGVAHPAIGRVRGVTSTALHGVRALVASGFHHVSPCSLTQACYLGGVDGNIPQNLLHLSHGVDIVFMALCWETCANYVSEIWQDWKMMVQLCQQGQISSHS</sequence>
<dbReference type="AlphaFoldDB" id="A0A0D8JTD5"/>
<dbReference type="KEGG" id="cim:CIMG_10675"/>
<evidence type="ECO:0000313" key="1">
    <source>
        <dbReference type="EMBL" id="KJF60211.1"/>
    </source>
</evidence>
<keyword evidence="2" id="KW-1185">Reference proteome</keyword>
<dbReference type="GeneID" id="24163388"/>
<name>A0A0D8JTD5_COCIM</name>
<accession>A0A0D8JTD5</accession>
<dbReference type="Proteomes" id="UP000001261">
    <property type="component" value="Unassembled WGS sequence"/>
</dbReference>
<protein>
    <submittedName>
        <fullName evidence="1">Uncharacterized protein</fullName>
    </submittedName>
</protein>